<dbReference type="GO" id="GO:0005829">
    <property type="term" value="C:cytosol"/>
    <property type="evidence" value="ECO:0007669"/>
    <property type="project" value="UniProtKB-ARBA"/>
</dbReference>
<evidence type="ECO:0000256" key="5">
    <source>
        <dbReference type="ARBA" id="ARBA00022490"/>
    </source>
</evidence>
<keyword evidence="10" id="KW-0687">Ribonucleoprotein</keyword>
<dbReference type="AlphaFoldDB" id="U4TTW0"/>
<dbReference type="GO" id="GO:0008312">
    <property type="term" value="F:7S RNA binding"/>
    <property type="evidence" value="ECO:0007669"/>
    <property type="project" value="InterPro"/>
</dbReference>
<dbReference type="GO" id="GO:0006614">
    <property type="term" value="P:SRP-dependent cotranslational protein targeting to membrane"/>
    <property type="evidence" value="ECO:0007669"/>
    <property type="project" value="InterPro"/>
</dbReference>
<dbReference type="Proteomes" id="UP000030742">
    <property type="component" value="Unassembled WGS sequence"/>
</dbReference>
<keyword evidence="5" id="KW-0963">Cytoplasm</keyword>
<comment type="similarity">
    <text evidence="4">Belongs to the SRP68 family.</text>
</comment>
<protein>
    <recommendedName>
        <fullName evidence="11">Signal recognition particle subunit SRP68</fullName>
    </recommendedName>
    <alternativeName>
        <fullName evidence="12">Signal recognition particle 68 kDa protein</fullName>
    </alternativeName>
</protein>
<evidence type="ECO:0000256" key="11">
    <source>
        <dbReference type="ARBA" id="ARBA00029498"/>
    </source>
</evidence>
<keyword evidence="8" id="KW-0733">Signal recognition particle</keyword>
<dbReference type="EMBL" id="KB631646">
    <property type="protein sequence ID" value="ERL84989.1"/>
    <property type="molecule type" value="Genomic_DNA"/>
</dbReference>
<dbReference type="GO" id="GO:0005730">
    <property type="term" value="C:nucleolus"/>
    <property type="evidence" value="ECO:0007669"/>
    <property type="project" value="UniProtKB-SubCell"/>
</dbReference>
<dbReference type="PANTHER" id="PTHR12860:SF0">
    <property type="entry name" value="SIGNAL RECOGNITION PARTICLE SUBUNIT SRP68"/>
    <property type="match status" value="1"/>
</dbReference>
<evidence type="ECO:0000256" key="8">
    <source>
        <dbReference type="ARBA" id="ARBA00023135"/>
    </source>
</evidence>
<dbReference type="GO" id="GO:0005786">
    <property type="term" value="C:signal recognition particle, endoplasmic reticulum targeting"/>
    <property type="evidence" value="ECO:0007669"/>
    <property type="project" value="UniProtKB-KW"/>
</dbReference>
<dbReference type="InterPro" id="IPR034652">
    <property type="entry name" value="SRP68-RBD"/>
</dbReference>
<name>U4TTW0_DENPD</name>
<dbReference type="Gene3D" id="1.10.3450.40">
    <property type="entry name" value="Signal recognition particle, SRP68 subunit, RNA-binding domain"/>
    <property type="match status" value="1"/>
</dbReference>
<dbReference type="Pfam" id="PF16969">
    <property type="entry name" value="SRP68"/>
    <property type="match status" value="2"/>
</dbReference>
<evidence type="ECO:0000313" key="13">
    <source>
        <dbReference type="EMBL" id="ERL84989.1"/>
    </source>
</evidence>
<dbReference type="STRING" id="77166.U4TTW0"/>
<keyword evidence="7" id="KW-0694">RNA-binding</keyword>
<comment type="subcellular location">
    <subcellularLocation>
        <location evidence="2">Cytoplasm</location>
    </subcellularLocation>
    <subcellularLocation>
        <location evidence="1">Endoplasmic reticulum</location>
    </subcellularLocation>
    <subcellularLocation>
        <location evidence="3">Nucleus</location>
        <location evidence="3">Nucleolus</location>
    </subcellularLocation>
</comment>
<gene>
    <name evidence="13" type="ORF">D910_02412</name>
</gene>
<reference evidence="13 14" key="1">
    <citation type="journal article" date="2013" name="Genome Biol.">
        <title>Draft genome of the mountain pine beetle, Dendroctonus ponderosae Hopkins, a major forest pest.</title>
        <authorList>
            <person name="Keeling C.I."/>
            <person name="Yuen M.M."/>
            <person name="Liao N.Y."/>
            <person name="Docking T.R."/>
            <person name="Chan S.K."/>
            <person name="Taylor G.A."/>
            <person name="Palmquist D.L."/>
            <person name="Jackman S.D."/>
            <person name="Nguyen A."/>
            <person name="Li M."/>
            <person name="Henderson H."/>
            <person name="Janes J.K."/>
            <person name="Zhao Y."/>
            <person name="Pandoh P."/>
            <person name="Moore R."/>
            <person name="Sperling F.A."/>
            <person name="Huber D.P."/>
            <person name="Birol I."/>
            <person name="Jones S.J."/>
            <person name="Bohlmann J."/>
        </authorList>
    </citation>
    <scope>NUCLEOTIDE SEQUENCE</scope>
</reference>
<dbReference type="GO" id="GO:0005783">
    <property type="term" value="C:endoplasmic reticulum"/>
    <property type="evidence" value="ECO:0007669"/>
    <property type="project" value="UniProtKB-SubCell"/>
</dbReference>
<evidence type="ECO:0000256" key="4">
    <source>
        <dbReference type="ARBA" id="ARBA00009352"/>
    </source>
</evidence>
<dbReference type="InterPro" id="IPR038253">
    <property type="entry name" value="SRP68_N_sf"/>
</dbReference>
<dbReference type="GO" id="GO:0030942">
    <property type="term" value="F:endoplasmic reticulum signal peptide binding"/>
    <property type="evidence" value="ECO:0007669"/>
    <property type="project" value="InterPro"/>
</dbReference>
<dbReference type="PANTHER" id="PTHR12860">
    <property type="entry name" value="SIGNAL RECOGNITION PARTICLE 68 KDA PROTEIN"/>
    <property type="match status" value="1"/>
</dbReference>
<dbReference type="OrthoDB" id="10255118at2759"/>
<dbReference type="FunFam" id="1.10.3450.40:FF:000001">
    <property type="entry name" value="Signal recognition particle subunit SRP68"/>
    <property type="match status" value="1"/>
</dbReference>
<keyword evidence="6" id="KW-0256">Endoplasmic reticulum</keyword>
<evidence type="ECO:0000256" key="7">
    <source>
        <dbReference type="ARBA" id="ARBA00022884"/>
    </source>
</evidence>
<dbReference type="CDD" id="cd15481">
    <property type="entry name" value="SRP68-RBD"/>
    <property type="match status" value="1"/>
</dbReference>
<dbReference type="GO" id="GO:0005047">
    <property type="term" value="F:signal recognition particle binding"/>
    <property type="evidence" value="ECO:0007669"/>
    <property type="project" value="InterPro"/>
</dbReference>
<evidence type="ECO:0000256" key="12">
    <source>
        <dbReference type="ARBA" id="ARBA00083741"/>
    </source>
</evidence>
<evidence type="ECO:0000313" key="14">
    <source>
        <dbReference type="Proteomes" id="UP000030742"/>
    </source>
</evidence>
<evidence type="ECO:0000256" key="9">
    <source>
        <dbReference type="ARBA" id="ARBA00023242"/>
    </source>
</evidence>
<evidence type="ECO:0000256" key="3">
    <source>
        <dbReference type="ARBA" id="ARBA00004604"/>
    </source>
</evidence>
<keyword evidence="9" id="KW-0539">Nucleus</keyword>
<accession>U4TTW0</accession>
<dbReference type="PIRSF" id="PIRSF038995">
    <property type="entry name" value="SRP68"/>
    <property type="match status" value="1"/>
</dbReference>
<dbReference type="InterPro" id="IPR026258">
    <property type="entry name" value="SRP68"/>
</dbReference>
<evidence type="ECO:0000256" key="10">
    <source>
        <dbReference type="ARBA" id="ARBA00023274"/>
    </source>
</evidence>
<evidence type="ECO:0000256" key="6">
    <source>
        <dbReference type="ARBA" id="ARBA00022824"/>
    </source>
</evidence>
<evidence type="ECO:0000256" key="1">
    <source>
        <dbReference type="ARBA" id="ARBA00004240"/>
    </source>
</evidence>
<sequence>MVISEIPIVESPPSEVDPIEKKNVEVLQPFTLEILKLIKYVQQQHGLRHGDYQRYRGYCSRRISRLRKVLRLPQGDRRHFKKRDVTENHIINPRSDERFLHIPLILSERCWAYAMQLKQESNTEPRKKFHLIQKLRKACIYALQLDELCKMQRCDARTQLEAQAYVAWIHGSLQFELELWVKAAENLKKAQVIYEKLATTLSEEDQLPYKQRVEEIAPSLRYCAYNIGDEKAVNLLELRSQGVLETFDALISQTKEKTAAILHEVTWFGTKIPIKIERVRLFLLSIEGRIGIYCLLNKPKNLKTVRLLDINIQQTNELSQNESIKNNDSAQEYFTSQLAAYKALRSYYLARTHAGAKRWREAVVLLDVALKASANLKPSEYIPELSSLVALVKETTETEIANTKANFVLDSQDEHTVTVPTKLYKSKKPLIERLDEFREEPQLLSKNPNLVSLPPSMEPVPAKPLFFDLANNLVAFPDLTEKLEGQTKGKQGAGISGFVKGLWGWGKK</sequence>
<evidence type="ECO:0000256" key="2">
    <source>
        <dbReference type="ARBA" id="ARBA00004496"/>
    </source>
</evidence>
<organism evidence="13 14">
    <name type="scientific">Dendroctonus ponderosae</name>
    <name type="common">Mountain pine beetle</name>
    <dbReference type="NCBI Taxonomy" id="77166"/>
    <lineage>
        <taxon>Eukaryota</taxon>
        <taxon>Metazoa</taxon>
        <taxon>Ecdysozoa</taxon>
        <taxon>Arthropoda</taxon>
        <taxon>Hexapoda</taxon>
        <taxon>Insecta</taxon>
        <taxon>Pterygota</taxon>
        <taxon>Neoptera</taxon>
        <taxon>Endopterygota</taxon>
        <taxon>Coleoptera</taxon>
        <taxon>Polyphaga</taxon>
        <taxon>Cucujiformia</taxon>
        <taxon>Curculionidae</taxon>
        <taxon>Scolytinae</taxon>
        <taxon>Dendroctonus</taxon>
    </lineage>
</organism>
<proteinExistence type="inferred from homology"/>